<name>A0A6G1KQC6_9PLEO</name>
<feature type="compositionally biased region" description="Polar residues" evidence="2">
    <location>
        <begin position="742"/>
        <end position="773"/>
    </location>
</feature>
<dbReference type="PROSITE" id="PS50103">
    <property type="entry name" value="ZF_C3H1"/>
    <property type="match status" value="2"/>
</dbReference>
<feature type="compositionally biased region" description="Basic and acidic residues" evidence="2">
    <location>
        <begin position="878"/>
        <end position="888"/>
    </location>
</feature>
<feature type="zinc finger region" description="C3H1-type" evidence="1">
    <location>
        <begin position="661"/>
        <end position="684"/>
    </location>
</feature>
<feature type="compositionally biased region" description="Polar residues" evidence="2">
    <location>
        <begin position="474"/>
        <end position="496"/>
    </location>
</feature>
<evidence type="ECO:0000259" key="3">
    <source>
        <dbReference type="PROSITE" id="PS50103"/>
    </source>
</evidence>
<organism evidence="4 5">
    <name type="scientific">Pleomassaria siparia CBS 279.74</name>
    <dbReference type="NCBI Taxonomy" id="1314801"/>
    <lineage>
        <taxon>Eukaryota</taxon>
        <taxon>Fungi</taxon>
        <taxon>Dikarya</taxon>
        <taxon>Ascomycota</taxon>
        <taxon>Pezizomycotina</taxon>
        <taxon>Dothideomycetes</taxon>
        <taxon>Pleosporomycetidae</taxon>
        <taxon>Pleosporales</taxon>
        <taxon>Pleomassariaceae</taxon>
        <taxon>Pleomassaria</taxon>
    </lineage>
</organism>
<feature type="compositionally biased region" description="Polar residues" evidence="2">
    <location>
        <begin position="287"/>
        <end position="299"/>
    </location>
</feature>
<protein>
    <recommendedName>
        <fullName evidence="3">C3H1-type domain-containing protein</fullName>
    </recommendedName>
</protein>
<feature type="region of interest" description="Disordered" evidence="2">
    <location>
        <begin position="875"/>
        <end position="919"/>
    </location>
</feature>
<feature type="compositionally biased region" description="Low complexity" evidence="2">
    <location>
        <begin position="66"/>
        <end position="94"/>
    </location>
</feature>
<keyword evidence="1" id="KW-0863">Zinc-finger</keyword>
<feature type="domain" description="C3H1-type" evidence="3">
    <location>
        <begin position="661"/>
        <end position="684"/>
    </location>
</feature>
<evidence type="ECO:0000256" key="1">
    <source>
        <dbReference type="PROSITE-ProRule" id="PRU00723"/>
    </source>
</evidence>
<dbReference type="AlphaFoldDB" id="A0A6G1KQC6"/>
<keyword evidence="5" id="KW-1185">Reference proteome</keyword>
<feature type="compositionally biased region" description="Polar residues" evidence="2">
    <location>
        <begin position="134"/>
        <end position="146"/>
    </location>
</feature>
<dbReference type="InterPro" id="IPR000571">
    <property type="entry name" value="Znf_CCCH"/>
</dbReference>
<keyword evidence="1" id="KW-0862">Zinc</keyword>
<sequence>MTETLSKKRQLPSLTSSPSPSPSDSRDSVPTMSQQGSKKRSPPTDFPTESPKPAKTRKLTSSSIMESTELSQLPSSPSSPSPSDSSDSAPTTSQQGSKKRSRPTDFSTESPKPAKTRKLLLSSIRENTELRLETPTTADATTNMSRIVQPDVNPMQAVLPSTDTTLTSMEPPPTIQPLYASKDIHENDINYPGSDSSAEGEVASGARGMVNTDTDTELSVEPQQITVATPQKDNMTMEPIEGTNDETTSNVHPEEPRVETIEAQVEMSPQESSKDGVLAIEVHEVQDSATSHSDPNTQLVDLDHDNVDNRKPRNVEDHTGEDDSEACIDVTSGVFPVQMAESVETQHQIADSGFVSPHNDIDGDTFVRSSDPGTDYRARRLKLVEVPLLQGIKAVIKHVIPEEYLNLFCKSDELGGSLTFEGFSFKVKLEVLSAPRYPHEETNVMTASQLSHDLKSINGDWDASTARDPDLSVLGSSLQSHETTSTSGKQEENTNGVSSKVLDIPEPTAQILDGIVEKDLPEKSPSIHGTPSSTILPKVEAAEPLLSNSNNIATNVVIKTEETVEQKITIGNETTNKKPTEGPKPPNAVDCIFEVSDPRGCLKKHSGCPYNHDVVKKPIPNGEKGSTQRNLGRKPCTWVNRPQGCKKGDECAYDHGLEGMLCKNVKNMGICSRGTKCAYMHPDEHIELEAQRVEQEQTVLSQKSGFHRHNSPQTPIATPELSRSGSQPPLYKPAYVGGFDSPTMQASRMNDMNHLQASQANSRQLDNQQTTGSKRLLDDTNEPQQSDHGPKRQKYTPQNTSFGNMQPNLQHQSPGDEMNGYPNTMTEYPNYGPNYNFCPPGGYPNGIHTTGGFMPGGHVNHMAYGNAHNFGDGWGHPNNRDRGRDYRNNEQYNRGNGGRRNGRGQQGYLRENRHRGAQQ</sequence>
<reference evidence="4" key="1">
    <citation type="journal article" date="2020" name="Stud. Mycol.">
        <title>101 Dothideomycetes genomes: a test case for predicting lifestyles and emergence of pathogens.</title>
        <authorList>
            <person name="Haridas S."/>
            <person name="Albert R."/>
            <person name="Binder M."/>
            <person name="Bloem J."/>
            <person name="Labutti K."/>
            <person name="Salamov A."/>
            <person name="Andreopoulos B."/>
            <person name="Baker S."/>
            <person name="Barry K."/>
            <person name="Bills G."/>
            <person name="Bluhm B."/>
            <person name="Cannon C."/>
            <person name="Castanera R."/>
            <person name="Culley D."/>
            <person name="Daum C."/>
            <person name="Ezra D."/>
            <person name="Gonzalez J."/>
            <person name="Henrissat B."/>
            <person name="Kuo A."/>
            <person name="Liang C."/>
            <person name="Lipzen A."/>
            <person name="Lutzoni F."/>
            <person name="Magnuson J."/>
            <person name="Mondo S."/>
            <person name="Nolan M."/>
            <person name="Ohm R."/>
            <person name="Pangilinan J."/>
            <person name="Park H.-J."/>
            <person name="Ramirez L."/>
            <person name="Alfaro M."/>
            <person name="Sun H."/>
            <person name="Tritt A."/>
            <person name="Yoshinaga Y."/>
            <person name="Zwiers L.-H."/>
            <person name="Turgeon B."/>
            <person name="Goodwin S."/>
            <person name="Spatafora J."/>
            <person name="Crous P."/>
            <person name="Grigoriev I."/>
        </authorList>
    </citation>
    <scope>NUCLEOTIDE SEQUENCE</scope>
    <source>
        <strain evidence="4">CBS 279.74</strain>
    </source>
</reference>
<evidence type="ECO:0000313" key="4">
    <source>
        <dbReference type="EMBL" id="KAF2714591.1"/>
    </source>
</evidence>
<accession>A0A6G1KQC6</accession>
<dbReference type="Gene3D" id="4.10.1000.10">
    <property type="entry name" value="Zinc finger, CCCH-type"/>
    <property type="match status" value="1"/>
</dbReference>
<dbReference type="Pfam" id="PF00642">
    <property type="entry name" value="zf-CCCH"/>
    <property type="match status" value="1"/>
</dbReference>
<dbReference type="Proteomes" id="UP000799428">
    <property type="component" value="Unassembled WGS sequence"/>
</dbReference>
<keyword evidence="1" id="KW-0479">Metal-binding</keyword>
<feature type="region of interest" description="Disordered" evidence="2">
    <location>
        <begin position="702"/>
        <end position="825"/>
    </location>
</feature>
<dbReference type="EMBL" id="MU005764">
    <property type="protein sequence ID" value="KAF2714591.1"/>
    <property type="molecule type" value="Genomic_DNA"/>
</dbReference>
<feature type="region of interest" description="Disordered" evidence="2">
    <location>
        <begin position="472"/>
        <end position="496"/>
    </location>
</feature>
<evidence type="ECO:0000313" key="5">
    <source>
        <dbReference type="Proteomes" id="UP000799428"/>
    </source>
</evidence>
<proteinExistence type="predicted"/>
<gene>
    <name evidence="4" type="ORF">K504DRAFT_445567</name>
</gene>
<dbReference type="SMART" id="SM00356">
    <property type="entry name" value="ZnF_C3H1"/>
    <property type="match status" value="2"/>
</dbReference>
<feature type="region of interest" description="Disordered" evidence="2">
    <location>
        <begin position="235"/>
        <end position="255"/>
    </location>
</feature>
<feature type="compositionally biased region" description="Basic and acidic residues" evidence="2">
    <location>
        <begin position="301"/>
        <end position="318"/>
    </location>
</feature>
<feature type="zinc finger region" description="C3H1-type" evidence="1">
    <location>
        <begin position="630"/>
        <end position="658"/>
    </location>
</feature>
<feature type="region of interest" description="Disordered" evidence="2">
    <location>
        <begin position="287"/>
        <end position="324"/>
    </location>
</feature>
<feature type="domain" description="C3H1-type" evidence="3">
    <location>
        <begin position="630"/>
        <end position="658"/>
    </location>
</feature>
<evidence type="ECO:0000256" key="2">
    <source>
        <dbReference type="SAM" id="MobiDB-lite"/>
    </source>
</evidence>
<dbReference type="GO" id="GO:0008270">
    <property type="term" value="F:zinc ion binding"/>
    <property type="evidence" value="ECO:0007669"/>
    <property type="project" value="UniProtKB-KW"/>
</dbReference>
<feature type="compositionally biased region" description="Polar residues" evidence="2">
    <location>
        <begin position="711"/>
        <end position="727"/>
    </location>
</feature>
<feature type="compositionally biased region" description="Polar residues" evidence="2">
    <location>
        <begin position="795"/>
        <end position="813"/>
    </location>
</feature>
<feature type="region of interest" description="Disordered" evidence="2">
    <location>
        <begin position="1"/>
        <end position="158"/>
    </location>
</feature>
<dbReference type="OrthoDB" id="10692299at2759"/>